<accession>A0ABP8S179</accession>
<dbReference type="InterPro" id="IPR016035">
    <property type="entry name" value="Acyl_Trfase/lysoPLipase"/>
</dbReference>
<evidence type="ECO:0000313" key="4">
    <source>
        <dbReference type="EMBL" id="GAA4557645.1"/>
    </source>
</evidence>
<dbReference type="RefSeq" id="WP_345426434.1">
    <property type="nucleotide sequence ID" value="NZ_BAABGT010000102.1"/>
</dbReference>
<keyword evidence="1 2" id="KW-0443">Lipid metabolism</keyword>
<protein>
    <recommendedName>
        <fullName evidence="3">PNPLA domain-containing protein</fullName>
    </recommendedName>
</protein>
<dbReference type="EMBL" id="BAABGT010000102">
    <property type="protein sequence ID" value="GAA4557645.1"/>
    <property type="molecule type" value="Genomic_DNA"/>
</dbReference>
<dbReference type="InterPro" id="IPR032710">
    <property type="entry name" value="NTF2-like_dom_sf"/>
</dbReference>
<name>A0ABP8S179_9PSEU</name>
<dbReference type="SUPFAM" id="SSF54427">
    <property type="entry name" value="NTF2-like"/>
    <property type="match status" value="1"/>
</dbReference>
<keyword evidence="5" id="KW-1185">Reference proteome</keyword>
<dbReference type="InterPro" id="IPR002641">
    <property type="entry name" value="PNPLA_dom"/>
</dbReference>
<feature type="short sequence motif" description="GXSXG" evidence="2">
    <location>
        <begin position="47"/>
        <end position="51"/>
    </location>
</feature>
<gene>
    <name evidence="4" type="ORF">GCM10023175_62410</name>
</gene>
<sequence>MTESRRPRRVAIACQGGGSHTAFTAGVLGGLLESEELSRYEIVGLSGTSGGAICALLGWQALRAGERARAGAALERFWMDNAASGPLDKLANAWLVSAGVLQNLDVLPGVSPYAIPAAFGGADAFRALLSRHVDFDSITADLDREHPLLVLGAVDVLSGRFRAFDSHRDRITPDSVLASAAIPNLFRAVRTDGGTYWDGLFSQNPPVRDLLDVEPDEIWVIQINPTAMDREPRSLVQIADRRNELAGNLSLYQELGFIEEVDRLLDEGRLQPGGPFRHVVVRVLELPRRVLPRRLGPASKLNRDPRFLRRLIKEGRAQVDRFVGALAFERAFAARDAEGLLALAAPGAALISEPPFPPFDGGERDPEKLHGFVTELLGRDIRIDSSRKQIAQDRVTWTMRLTSGGRAEECVAEADFQGRRITRIRLARRRS</sequence>
<organism evidence="4 5">
    <name type="scientific">Pseudonocardia xishanensis</name>
    <dbReference type="NCBI Taxonomy" id="630995"/>
    <lineage>
        <taxon>Bacteria</taxon>
        <taxon>Bacillati</taxon>
        <taxon>Actinomycetota</taxon>
        <taxon>Actinomycetes</taxon>
        <taxon>Pseudonocardiales</taxon>
        <taxon>Pseudonocardiaceae</taxon>
        <taxon>Pseudonocardia</taxon>
    </lineage>
</organism>
<reference evidence="5" key="1">
    <citation type="journal article" date="2019" name="Int. J. Syst. Evol. Microbiol.">
        <title>The Global Catalogue of Microorganisms (GCM) 10K type strain sequencing project: providing services to taxonomists for standard genome sequencing and annotation.</title>
        <authorList>
            <consortium name="The Broad Institute Genomics Platform"/>
            <consortium name="The Broad Institute Genome Sequencing Center for Infectious Disease"/>
            <person name="Wu L."/>
            <person name="Ma J."/>
        </authorList>
    </citation>
    <scope>NUCLEOTIDE SEQUENCE [LARGE SCALE GENOMIC DNA]</scope>
    <source>
        <strain evidence="5">JCM 17906</strain>
    </source>
</reference>
<evidence type="ECO:0000313" key="5">
    <source>
        <dbReference type="Proteomes" id="UP001501598"/>
    </source>
</evidence>
<dbReference type="Proteomes" id="UP001501598">
    <property type="component" value="Unassembled WGS sequence"/>
</dbReference>
<dbReference type="SUPFAM" id="SSF52151">
    <property type="entry name" value="FabD/lysophospholipase-like"/>
    <property type="match status" value="1"/>
</dbReference>
<dbReference type="Gene3D" id="3.40.1090.10">
    <property type="entry name" value="Cytosolic phospholipase A2 catalytic domain"/>
    <property type="match status" value="2"/>
</dbReference>
<proteinExistence type="predicted"/>
<comment type="caution">
    <text evidence="4">The sequence shown here is derived from an EMBL/GenBank/DDBJ whole genome shotgun (WGS) entry which is preliminary data.</text>
</comment>
<dbReference type="Pfam" id="PF01734">
    <property type="entry name" value="Patatin"/>
    <property type="match status" value="1"/>
</dbReference>
<feature type="active site" description="Nucleophile" evidence="2">
    <location>
        <position position="49"/>
    </location>
</feature>
<dbReference type="PROSITE" id="PS51635">
    <property type="entry name" value="PNPLA"/>
    <property type="match status" value="1"/>
</dbReference>
<evidence type="ECO:0000256" key="2">
    <source>
        <dbReference type="PROSITE-ProRule" id="PRU01161"/>
    </source>
</evidence>
<feature type="active site" description="Proton acceptor" evidence="2">
    <location>
        <position position="198"/>
    </location>
</feature>
<keyword evidence="2" id="KW-0442">Lipid degradation</keyword>
<evidence type="ECO:0000256" key="1">
    <source>
        <dbReference type="ARBA" id="ARBA00023098"/>
    </source>
</evidence>
<evidence type="ECO:0000259" key="3">
    <source>
        <dbReference type="PROSITE" id="PS51635"/>
    </source>
</evidence>
<feature type="domain" description="PNPLA" evidence="3">
    <location>
        <begin position="12"/>
        <end position="211"/>
    </location>
</feature>
<keyword evidence="2" id="KW-0378">Hydrolase</keyword>
<comment type="caution">
    <text evidence="2">Lacks conserved residue(s) required for the propagation of feature annotation.</text>
</comment>